<organism evidence="1 2">
    <name type="scientific">Desulfosarcina ovata subsp. sediminis</name>
    <dbReference type="NCBI Taxonomy" id="885957"/>
    <lineage>
        <taxon>Bacteria</taxon>
        <taxon>Pseudomonadati</taxon>
        <taxon>Thermodesulfobacteriota</taxon>
        <taxon>Desulfobacteria</taxon>
        <taxon>Desulfobacterales</taxon>
        <taxon>Desulfosarcinaceae</taxon>
        <taxon>Desulfosarcina</taxon>
    </lineage>
</organism>
<name>A0A5K8A0P4_9BACT</name>
<evidence type="ECO:0000313" key="2">
    <source>
        <dbReference type="Proteomes" id="UP000425960"/>
    </source>
</evidence>
<gene>
    <name evidence="1" type="ORF">DSCO28_66590</name>
</gene>
<proteinExistence type="predicted"/>
<protein>
    <submittedName>
        <fullName evidence="1">Uncharacterized protein</fullName>
    </submittedName>
</protein>
<reference evidence="1 2" key="1">
    <citation type="submission" date="2019-11" db="EMBL/GenBank/DDBJ databases">
        <title>Comparative genomics of hydrocarbon-degrading Desulfosarcina strains.</title>
        <authorList>
            <person name="Watanabe M."/>
            <person name="Kojima H."/>
            <person name="Fukui M."/>
        </authorList>
    </citation>
    <scope>NUCLEOTIDE SEQUENCE [LARGE SCALE GENOMIC DNA]</scope>
    <source>
        <strain evidence="1 2">28bB2T</strain>
    </source>
</reference>
<dbReference type="Proteomes" id="UP000425960">
    <property type="component" value="Chromosome"/>
</dbReference>
<dbReference type="KEGG" id="dov:DSCO28_66590"/>
<sequence length="223" mass="24733">MGIIFLVAGLWQAMATASAIGPEEVHHYREITGKSVKTVEWRLSKGDPMILTYTSPGERYVTATGPDYDTRRWRVAADNGRTALIAERVGAAITIRGRFKGDTVNKVLAIDDAPWYQATSLSLRQLVASEAKEKCFWTIRIDTLSAHKIKAIKKGVENLNKNACQQSLMHIRLTLTGFLAPFWKSDYWFALPGGIFDRFKGPSGPPGSPMTTVTRMVACRDSP</sequence>
<dbReference type="AlphaFoldDB" id="A0A5K8A0P4"/>
<accession>A0A5K8A0P4</accession>
<evidence type="ECO:0000313" key="1">
    <source>
        <dbReference type="EMBL" id="BBO86093.1"/>
    </source>
</evidence>
<dbReference type="EMBL" id="AP021876">
    <property type="protein sequence ID" value="BBO86093.1"/>
    <property type="molecule type" value="Genomic_DNA"/>
</dbReference>